<keyword evidence="2" id="KW-1185">Reference proteome</keyword>
<evidence type="ECO:0000313" key="1">
    <source>
        <dbReference type="EMBL" id="CRK98520.1"/>
    </source>
</evidence>
<gene>
    <name evidence="1" type="ORF">CLUMA_CG011873</name>
</gene>
<name>A0A1J1IE82_9DIPT</name>
<dbReference type="Proteomes" id="UP000183832">
    <property type="component" value="Unassembled WGS sequence"/>
</dbReference>
<reference evidence="1 2" key="1">
    <citation type="submission" date="2015-04" db="EMBL/GenBank/DDBJ databases">
        <authorList>
            <person name="Syromyatnikov M.Y."/>
            <person name="Popov V.N."/>
        </authorList>
    </citation>
    <scope>NUCLEOTIDE SEQUENCE [LARGE SCALE GENOMIC DNA]</scope>
</reference>
<accession>A0A1J1IE82</accession>
<protein>
    <submittedName>
        <fullName evidence="1">CLUMA_CG011873, isoform A</fullName>
    </submittedName>
</protein>
<organism evidence="1 2">
    <name type="scientific">Clunio marinus</name>
    <dbReference type="NCBI Taxonomy" id="568069"/>
    <lineage>
        <taxon>Eukaryota</taxon>
        <taxon>Metazoa</taxon>
        <taxon>Ecdysozoa</taxon>
        <taxon>Arthropoda</taxon>
        <taxon>Hexapoda</taxon>
        <taxon>Insecta</taxon>
        <taxon>Pterygota</taxon>
        <taxon>Neoptera</taxon>
        <taxon>Endopterygota</taxon>
        <taxon>Diptera</taxon>
        <taxon>Nematocera</taxon>
        <taxon>Chironomoidea</taxon>
        <taxon>Chironomidae</taxon>
        <taxon>Clunio</taxon>
    </lineage>
</organism>
<sequence length="80" mass="9699">MILHSLTERRESNSPLKESESFYYMFCLRHTFELRKTSNLHRQGRGSLFCCCYPRENNETFTEYSFQHFMIHLKIKSAKI</sequence>
<evidence type="ECO:0000313" key="2">
    <source>
        <dbReference type="Proteomes" id="UP000183832"/>
    </source>
</evidence>
<dbReference type="AlphaFoldDB" id="A0A1J1IE82"/>
<proteinExistence type="predicted"/>
<dbReference type="EMBL" id="CVRI01000047">
    <property type="protein sequence ID" value="CRK98520.1"/>
    <property type="molecule type" value="Genomic_DNA"/>
</dbReference>